<dbReference type="InterPro" id="IPR006067">
    <property type="entry name" value="NO2/SO3_Rdtase_4Fe4S_dom"/>
</dbReference>
<dbReference type="SUPFAM" id="SSF56014">
    <property type="entry name" value="Nitrite and sulphite reductase 4Fe-4S domain-like"/>
    <property type="match status" value="2"/>
</dbReference>
<dbReference type="Proteomes" id="UP000288805">
    <property type="component" value="Unassembled WGS sequence"/>
</dbReference>
<dbReference type="SUPFAM" id="SSF55124">
    <property type="entry name" value="Nitrite/Sulfite reductase N-terminal domain-like"/>
    <property type="match status" value="2"/>
</dbReference>
<evidence type="ECO:0000256" key="12">
    <source>
        <dbReference type="ARBA" id="ARBA00038893"/>
    </source>
</evidence>
<dbReference type="InterPro" id="IPR051329">
    <property type="entry name" value="NIR_SIR_4Fe-4S"/>
</dbReference>
<evidence type="ECO:0000256" key="9">
    <source>
        <dbReference type="ARBA" id="ARBA00023004"/>
    </source>
</evidence>
<comment type="catalytic activity">
    <reaction evidence="14">
        <text>6 oxidized [2Fe-2S]-[ferredoxin] + NH4(+) + 2 H2O = nitrite + 6 reduced [2Fe-2S]-[ferredoxin] + 8 H(+)</text>
        <dbReference type="Rhea" id="RHEA:18041"/>
        <dbReference type="Rhea" id="RHEA-COMP:10000"/>
        <dbReference type="Rhea" id="RHEA-COMP:10001"/>
        <dbReference type="ChEBI" id="CHEBI:15377"/>
        <dbReference type="ChEBI" id="CHEBI:15378"/>
        <dbReference type="ChEBI" id="CHEBI:16301"/>
        <dbReference type="ChEBI" id="CHEBI:28938"/>
        <dbReference type="ChEBI" id="CHEBI:33737"/>
        <dbReference type="ChEBI" id="CHEBI:33738"/>
        <dbReference type="EC" id="1.7.7.1"/>
    </reaction>
</comment>
<dbReference type="AlphaFoldDB" id="A0A438EQ27"/>
<comment type="similarity">
    <text evidence="4">Belongs to the nitrite and sulfite reductase 4Fe-4S domain family.</text>
</comment>
<sequence length="595" mass="66616">MASISVPFLSQAPTHLSNSTSLRLKTRISATPTPTPTPTTVAPSSTAAVDSSRMEPRVEERGGYWVLKEKFREGINPQEKVKIEKDPMKLFIEDGFNELASMSFEEIEKSKHTKDDIDVRLKWLGLFHRRKHQYGRFMMRLKLPNGVTSSAQTRYLASAIRQYGKEGCADVTTRQNWQIRGVVLPDVPEILKGLSEVGLTSLQSGMDNVRNPVGNPLAGIDPHEIVDTRPYTNLLSQFITANARGNTAFTNLPRKWNVCVVGSHDLYEHPHINDLAYMPATKKGRFGFNLLVGGFFSPKRCADAIPLDAWVPAEDVLPVCQAVLEAYRDLGTRGNRQKTRMMWLIDELGIEQFRAEVVKRMPQQELERSSSEDLVQKQWERRDYLGVHPQKQEGFSFVGIHIPVGRVQADDMDELARLADEYGSGELRLTVEQNIIIPNVENSRLEALLKEPLLRDRFSPEPPILMKGLVACTGNQFCGQAIIETKARALKVTEDVGRLVSVTQPVRMHWTGCPNSCGQVQVADIGFMGCMTRDENGKVCEGADVFLGGRIGSDCHLGEVYKKRVPCKDLVPLVAEILVNHFGGVPREREEEAED</sequence>
<dbReference type="PANTHER" id="PTHR32439">
    <property type="entry name" value="FERREDOXIN--NITRITE REDUCTASE, CHLOROPLASTIC"/>
    <property type="match status" value="1"/>
</dbReference>
<dbReference type="InterPro" id="IPR006066">
    <property type="entry name" value="NO2/SO3_Rdtase_FeS/sirohaem_BS"/>
</dbReference>
<evidence type="ECO:0000256" key="11">
    <source>
        <dbReference type="ARBA" id="ARBA00023063"/>
    </source>
</evidence>
<dbReference type="EC" id="1.7.7.1" evidence="12"/>
<dbReference type="GO" id="GO:0020037">
    <property type="term" value="F:heme binding"/>
    <property type="evidence" value="ECO:0007669"/>
    <property type="project" value="InterPro"/>
</dbReference>
<gene>
    <name evidence="18" type="primary">NIR1_1</name>
    <name evidence="18" type="ORF">CK203_069932</name>
</gene>
<dbReference type="Gene3D" id="3.30.413.10">
    <property type="entry name" value="Sulfite Reductase Hemoprotein, domain 1"/>
    <property type="match status" value="2"/>
</dbReference>
<evidence type="ECO:0000256" key="5">
    <source>
        <dbReference type="ARBA" id="ARBA00022485"/>
    </source>
</evidence>
<dbReference type="GO" id="GO:0042128">
    <property type="term" value="P:nitrate assimilation"/>
    <property type="evidence" value="ECO:0007669"/>
    <property type="project" value="UniProtKB-KW"/>
</dbReference>
<evidence type="ECO:0000256" key="2">
    <source>
        <dbReference type="ARBA" id="ARBA00001966"/>
    </source>
</evidence>
<dbReference type="Gene3D" id="3.90.480.20">
    <property type="match status" value="1"/>
</dbReference>
<feature type="domain" description="Nitrite/sulphite reductase 4Fe-4S" evidence="16">
    <location>
        <begin position="469"/>
        <end position="578"/>
    </location>
</feature>
<keyword evidence="5" id="KW-0004">4Fe-4S</keyword>
<keyword evidence="8" id="KW-0560">Oxidoreductase</keyword>
<evidence type="ECO:0000256" key="13">
    <source>
        <dbReference type="ARBA" id="ARBA00040459"/>
    </source>
</evidence>
<comment type="cofactor">
    <cofactor evidence="2">
        <name>[4Fe-4S] cluster</name>
        <dbReference type="ChEBI" id="CHEBI:49883"/>
    </cofactor>
</comment>
<dbReference type="GO" id="GO:0051539">
    <property type="term" value="F:4 iron, 4 sulfur cluster binding"/>
    <property type="evidence" value="ECO:0007669"/>
    <property type="project" value="UniProtKB-KW"/>
</dbReference>
<evidence type="ECO:0000313" key="18">
    <source>
        <dbReference type="EMBL" id="RVW49841.1"/>
    </source>
</evidence>
<evidence type="ECO:0000256" key="10">
    <source>
        <dbReference type="ARBA" id="ARBA00023014"/>
    </source>
</evidence>
<dbReference type="PANTHER" id="PTHR32439:SF0">
    <property type="entry name" value="FERREDOXIN--NITRITE REDUCTASE, CHLOROPLASTIC"/>
    <property type="match status" value="1"/>
</dbReference>
<evidence type="ECO:0000256" key="8">
    <source>
        <dbReference type="ARBA" id="ARBA00023002"/>
    </source>
</evidence>
<protein>
    <recommendedName>
        <fullName evidence="13">Ferredoxin--nitrite reductase, chloroplastic</fullName>
        <ecNumber evidence="12">1.7.7.1</ecNumber>
    </recommendedName>
</protein>
<comment type="caution">
    <text evidence="18">The sequence shown here is derived from an EMBL/GenBank/DDBJ whole genome shotgun (WGS) entry which is preliminary data.</text>
</comment>
<proteinExistence type="inferred from homology"/>
<dbReference type="GO" id="GO:0048307">
    <property type="term" value="F:ferredoxin-nitrite reductase activity"/>
    <property type="evidence" value="ECO:0007669"/>
    <property type="project" value="UniProtKB-EC"/>
</dbReference>
<keyword evidence="10" id="KW-0411">Iron-sulfur</keyword>
<dbReference type="EMBL" id="QGNW01001220">
    <property type="protein sequence ID" value="RVW49841.1"/>
    <property type="molecule type" value="Genomic_DNA"/>
</dbReference>
<dbReference type="PRINTS" id="PR00397">
    <property type="entry name" value="SIROHAEM"/>
</dbReference>
<dbReference type="PROSITE" id="PS00365">
    <property type="entry name" value="NIR_SIR"/>
    <property type="match status" value="1"/>
</dbReference>
<evidence type="ECO:0000259" key="16">
    <source>
        <dbReference type="Pfam" id="PF01077"/>
    </source>
</evidence>
<dbReference type="NCBIfam" id="NF007125">
    <property type="entry name" value="PRK09566.1"/>
    <property type="match status" value="1"/>
</dbReference>
<dbReference type="InterPro" id="IPR005117">
    <property type="entry name" value="NiRdtase/SiRdtase_haem-b_fer"/>
</dbReference>
<dbReference type="InterPro" id="IPR036136">
    <property type="entry name" value="Nit/Sulf_reduc_fer-like_dom_sf"/>
</dbReference>
<evidence type="ECO:0000256" key="6">
    <source>
        <dbReference type="ARBA" id="ARBA00022617"/>
    </source>
</evidence>
<evidence type="ECO:0000256" key="1">
    <source>
        <dbReference type="ARBA" id="ARBA00001929"/>
    </source>
</evidence>
<evidence type="ECO:0000259" key="17">
    <source>
        <dbReference type="Pfam" id="PF03460"/>
    </source>
</evidence>
<evidence type="ECO:0000256" key="14">
    <source>
        <dbReference type="ARBA" id="ARBA00048538"/>
    </source>
</evidence>
<feature type="domain" description="Nitrite/sulphite reductase 4Fe-4S" evidence="16">
    <location>
        <begin position="206"/>
        <end position="363"/>
    </location>
</feature>
<keyword evidence="7" id="KW-0479">Metal-binding</keyword>
<dbReference type="Pfam" id="PF01077">
    <property type="entry name" value="NIR_SIR"/>
    <property type="match status" value="2"/>
</dbReference>
<accession>A0A438EQ27</accession>
<dbReference type="GO" id="GO:0046872">
    <property type="term" value="F:metal ion binding"/>
    <property type="evidence" value="ECO:0007669"/>
    <property type="project" value="UniProtKB-KW"/>
</dbReference>
<dbReference type="Pfam" id="PF03460">
    <property type="entry name" value="NIR_SIR_ferr"/>
    <property type="match status" value="2"/>
</dbReference>
<evidence type="ECO:0000256" key="4">
    <source>
        <dbReference type="ARBA" id="ARBA00010429"/>
    </source>
</evidence>
<reference evidence="18 19" key="1">
    <citation type="journal article" date="2018" name="PLoS Genet.">
        <title>Population sequencing reveals clonal diversity and ancestral inbreeding in the grapevine cultivar Chardonnay.</title>
        <authorList>
            <person name="Roach M.J."/>
            <person name="Johnson D.L."/>
            <person name="Bohlmann J."/>
            <person name="van Vuuren H.J."/>
            <person name="Jones S.J."/>
            <person name="Pretorius I.S."/>
            <person name="Schmidt S.A."/>
            <person name="Borneman A.R."/>
        </authorList>
    </citation>
    <scope>NUCLEOTIDE SEQUENCE [LARGE SCALE GENOMIC DNA]</scope>
    <source>
        <strain evidence="19">cv. Chardonnay</strain>
        <tissue evidence="18">Leaf</tissue>
    </source>
</reference>
<feature type="domain" description="Nitrite/Sulfite reductase ferredoxin-like" evidence="17">
    <location>
        <begin position="388"/>
        <end position="452"/>
    </location>
</feature>
<feature type="domain" description="Nitrite/Sulfite reductase ferredoxin-like" evidence="17">
    <location>
        <begin position="130"/>
        <end position="196"/>
    </location>
</feature>
<evidence type="ECO:0000313" key="19">
    <source>
        <dbReference type="Proteomes" id="UP000288805"/>
    </source>
</evidence>
<feature type="compositionally biased region" description="Low complexity" evidence="15">
    <location>
        <begin position="38"/>
        <end position="51"/>
    </location>
</feature>
<dbReference type="InterPro" id="IPR045854">
    <property type="entry name" value="NO2/SO3_Rdtase_4Fe4S_sf"/>
</dbReference>
<keyword evidence="9" id="KW-0408">Iron</keyword>
<evidence type="ECO:0000256" key="7">
    <source>
        <dbReference type="ARBA" id="ARBA00022723"/>
    </source>
</evidence>
<feature type="region of interest" description="Disordered" evidence="15">
    <location>
        <begin position="19"/>
        <end position="54"/>
    </location>
</feature>
<evidence type="ECO:0000256" key="15">
    <source>
        <dbReference type="SAM" id="MobiDB-lite"/>
    </source>
</evidence>
<comment type="cofactor">
    <cofactor evidence="1">
        <name>siroheme</name>
        <dbReference type="ChEBI" id="CHEBI:60052"/>
    </cofactor>
</comment>
<organism evidence="18 19">
    <name type="scientific">Vitis vinifera</name>
    <name type="common">Grape</name>
    <dbReference type="NCBI Taxonomy" id="29760"/>
    <lineage>
        <taxon>Eukaryota</taxon>
        <taxon>Viridiplantae</taxon>
        <taxon>Streptophyta</taxon>
        <taxon>Embryophyta</taxon>
        <taxon>Tracheophyta</taxon>
        <taxon>Spermatophyta</taxon>
        <taxon>Magnoliopsida</taxon>
        <taxon>eudicotyledons</taxon>
        <taxon>Gunneridae</taxon>
        <taxon>Pentapetalae</taxon>
        <taxon>rosids</taxon>
        <taxon>Vitales</taxon>
        <taxon>Vitaceae</taxon>
        <taxon>Viteae</taxon>
        <taxon>Vitis</taxon>
    </lineage>
</organism>
<keyword evidence="6" id="KW-0349">Heme</keyword>
<comment type="pathway">
    <text evidence="3">Nitrogen metabolism; nitrate reduction (assimilation).</text>
</comment>
<evidence type="ECO:0000256" key="3">
    <source>
        <dbReference type="ARBA" id="ARBA00005096"/>
    </source>
</evidence>
<name>A0A438EQ27_VITVI</name>
<keyword evidence="11" id="KW-0534">Nitrate assimilation</keyword>